<dbReference type="PANTHER" id="PTHR30213">
    <property type="entry name" value="INNER MEMBRANE PROTEIN YHJD"/>
    <property type="match status" value="1"/>
</dbReference>
<name>A0ABS5XUF8_9MICO</name>
<organism evidence="7 8">
    <name type="scientific">Microbacterium flavum</name>
    <dbReference type="NCBI Taxonomy" id="415216"/>
    <lineage>
        <taxon>Bacteria</taxon>
        <taxon>Bacillati</taxon>
        <taxon>Actinomycetota</taxon>
        <taxon>Actinomycetes</taxon>
        <taxon>Micrococcales</taxon>
        <taxon>Microbacteriaceae</taxon>
        <taxon>Microbacterium</taxon>
    </lineage>
</organism>
<feature type="transmembrane region" description="Helical" evidence="6">
    <location>
        <begin position="286"/>
        <end position="316"/>
    </location>
</feature>
<proteinExistence type="predicted"/>
<comment type="subcellular location">
    <subcellularLocation>
        <location evidence="1">Cell membrane</location>
        <topology evidence="1">Multi-pass membrane protein</topology>
    </subcellularLocation>
</comment>
<dbReference type="PANTHER" id="PTHR30213:SF1">
    <property type="entry name" value="INNER MEMBRANE PROTEIN YHJD"/>
    <property type="match status" value="1"/>
</dbReference>
<evidence type="ECO:0000256" key="6">
    <source>
        <dbReference type="SAM" id="Phobius"/>
    </source>
</evidence>
<reference evidence="7 8" key="1">
    <citation type="submission" date="2021-03" db="EMBL/GenBank/DDBJ databases">
        <title>Microbacterium pauli sp. nov., isolated from microfiltered milk.</title>
        <authorList>
            <person name="Bellassi P."/>
            <person name="Fontana A."/>
            <person name="Callegari M.L."/>
            <person name="Lorenzo M."/>
            <person name="Cappa F."/>
        </authorList>
    </citation>
    <scope>NUCLEOTIDE SEQUENCE [LARGE SCALE GENOMIC DNA]</scope>
    <source>
        <strain evidence="7 8">DSM 18909</strain>
    </source>
</reference>
<protein>
    <submittedName>
        <fullName evidence="7">YihY/virulence factor BrkB family protein</fullName>
    </submittedName>
</protein>
<evidence type="ECO:0000313" key="8">
    <source>
        <dbReference type="Proteomes" id="UP000740605"/>
    </source>
</evidence>
<keyword evidence="4 6" id="KW-1133">Transmembrane helix</keyword>
<feature type="transmembrane region" description="Helical" evidence="6">
    <location>
        <begin position="218"/>
        <end position="243"/>
    </location>
</feature>
<keyword evidence="2" id="KW-1003">Cell membrane</keyword>
<feature type="transmembrane region" description="Helical" evidence="6">
    <location>
        <begin position="55"/>
        <end position="85"/>
    </location>
</feature>
<dbReference type="InterPro" id="IPR017039">
    <property type="entry name" value="Virul_fac_BrkB"/>
</dbReference>
<evidence type="ECO:0000256" key="3">
    <source>
        <dbReference type="ARBA" id="ARBA00022692"/>
    </source>
</evidence>
<evidence type="ECO:0000256" key="5">
    <source>
        <dbReference type="ARBA" id="ARBA00023136"/>
    </source>
</evidence>
<evidence type="ECO:0000313" key="7">
    <source>
        <dbReference type="EMBL" id="MBT8798170.1"/>
    </source>
</evidence>
<keyword evidence="3 6" id="KW-0812">Transmembrane</keyword>
<dbReference type="RefSeq" id="WP_215487414.1">
    <property type="nucleotide sequence ID" value="NZ_BAAAPJ010000002.1"/>
</dbReference>
<feature type="transmembrane region" description="Helical" evidence="6">
    <location>
        <begin position="179"/>
        <end position="212"/>
    </location>
</feature>
<dbReference type="Proteomes" id="UP000740605">
    <property type="component" value="Unassembled WGS sequence"/>
</dbReference>
<dbReference type="EMBL" id="JAFLHG010000007">
    <property type="protein sequence ID" value="MBT8798170.1"/>
    <property type="molecule type" value="Genomic_DNA"/>
</dbReference>
<evidence type="ECO:0000256" key="2">
    <source>
        <dbReference type="ARBA" id="ARBA00022475"/>
    </source>
</evidence>
<feature type="transmembrane region" description="Helical" evidence="6">
    <location>
        <begin position="131"/>
        <end position="153"/>
    </location>
</feature>
<accession>A0ABS5XUF8</accession>
<feature type="transmembrane region" description="Helical" evidence="6">
    <location>
        <begin position="255"/>
        <end position="280"/>
    </location>
</feature>
<sequence>MSETPGTDDDWRARWEQSPLRERLDQPIERATTLTRKTLAWFPIRVWRHFLRANGFLLAAAISYQSLFAIFAVIYFGFAVVGIWLGDSQQAIDGLIGVINSYIPGIIGKEEGQGLVSEADVTQIAQQSASVLAVTGAVAFIAALWTAIGFVTFTRRAVRDIFGLPFDTRNYVLLKARDFVAAALFGLSLIVGAALAAVASGTIGLLLTALGWGDSSGWLWVTGRIASAAVAFVINTAALAALIRFLTGTSLRWRLIMPGAALGGGALVILQFGAGLLLFYSPSNPLLATFSVFIGFLLWFRLVGIVILVAASWVALTAQDADVPIEQLSAEEQRRREHAALLLAAEVRVRNAHIARADASWWSRPAASRELHRAEDELARVQAARTAESAVGGLD</sequence>
<keyword evidence="8" id="KW-1185">Reference proteome</keyword>
<dbReference type="Pfam" id="PF03631">
    <property type="entry name" value="Virul_fac_BrkB"/>
    <property type="match status" value="1"/>
</dbReference>
<evidence type="ECO:0000256" key="4">
    <source>
        <dbReference type="ARBA" id="ARBA00022989"/>
    </source>
</evidence>
<comment type="caution">
    <text evidence="7">The sequence shown here is derived from an EMBL/GenBank/DDBJ whole genome shotgun (WGS) entry which is preliminary data.</text>
</comment>
<evidence type="ECO:0000256" key="1">
    <source>
        <dbReference type="ARBA" id="ARBA00004651"/>
    </source>
</evidence>
<gene>
    <name evidence="7" type="ORF">J0P97_08810</name>
</gene>
<keyword evidence="5 6" id="KW-0472">Membrane</keyword>